<dbReference type="OrthoDB" id="422086at2759"/>
<comment type="similarity">
    <text evidence="5">Belongs to the class VI-like SAM-binding methyltransferase superfamily. Isoprenylcysteine carboxyl methyltransferase family.</text>
</comment>
<dbReference type="HOGENOM" id="CLU_065200_6_0_1"/>
<dbReference type="GO" id="GO:0032259">
    <property type="term" value="P:methylation"/>
    <property type="evidence" value="ECO:0007669"/>
    <property type="project" value="UniProtKB-KW"/>
</dbReference>
<dbReference type="GO" id="GO:0004671">
    <property type="term" value="F:protein C-terminal S-isoprenylcysteine carboxyl O-methyltransferase activity"/>
    <property type="evidence" value="ECO:0007669"/>
    <property type="project" value="UniProtKB-EC"/>
</dbReference>
<dbReference type="InterPro" id="IPR007269">
    <property type="entry name" value="ICMT_MeTrfase"/>
</dbReference>
<dbReference type="AlphaFoldDB" id="A0A0C2Y1W8"/>
<organism evidence="6 7">
    <name type="scientific">Hebeloma cylindrosporum</name>
    <dbReference type="NCBI Taxonomy" id="76867"/>
    <lineage>
        <taxon>Eukaryota</taxon>
        <taxon>Fungi</taxon>
        <taxon>Dikarya</taxon>
        <taxon>Basidiomycota</taxon>
        <taxon>Agaricomycotina</taxon>
        <taxon>Agaricomycetes</taxon>
        <taxon>Agaricomycetidae</taxon>
        <taxon>Agaricales</taxon>
        <taxon>Agaricineae</taxon>
        <taxon>Hymenogastraceae</taxon>
        <taxon>Hebeloma</taxon>
    </lineage>
</organism>
<keyword evidence="5" id="KW-0949">S-adenosyl-L-methionine</keyword>
<dbReference type="PANTHER" id="PTHR12714">
    <property type="entry name" value="PROTEIN-S ISOPRENYLCYSTEINE O-METHYLTRANSFERASE"/>
    <property type="match status" value="1"/>
</dbReference>
<evidence type="ECO:0000256" key="1">
    <source>
        <dbReference type="ARBA" id="ARBA00004141"/>
    </source>
</evidence>
<keyword evidence="2 5" id="KW-0812">Transmembrane</keyword>
<evidence type="ECO:0000256" key="4">
    <source>
        <dbReference type="ARBA" id="ARBA00023136"/>
    </source>
</evidence>
<dbReference type="EMBL" id="KN831775">
    <property type="protein sequence ID" value="KIM43848.1"/>
    <property type="molecule type" value="Genomic_DNA"/>
</dbReference>
<feature type="transmembrane region" description="Helical" evidence="5">
    <location>
        <begin position="180"/>
        <end position="199"/>
    </location>
</feature>
<evidence type="ECO:0000256" key="3">
    <source>
        <dbReference type="ARBA" id="ARBA00022989"/>
    </source>
</evidence>
<reference evidence="6 7" key="1">
    <citation type="submission" date="2014-04" db="EMBL/GenBank/DDBJ databases">
        <authorList>
            <consortium name="DOE Joint Genome Institute"/>
            <person name="Kuo A."/>
            <person name="Gay G."/>
            <person name="Dore J."/>
            <person name="Kohler A."/>
            <person name="Nagy L.G."/>
            <person name="Floudas D."/>
            <person name="Copeland A."/>
            <person name="Barry K.W."/>
            <person name="Cichocki N."/>
            <person name="Veneault-Fourrey C."/>
            <person name="LaButti K."/>
            <person name="Lindquist E.A."/>
            <person name="Lipzen A."/>
            <person name="Lundell T."/>
            <person name="Morin E."/>
            <person name="Murat C."/>
            <person name="Sun H."/>
            <person name="Tunlid A."/>
            <person name="Henrissat B."/>
            <person name="Grigoriev I.V."/>
            <person name="Hibbett D.S."/>
            <person name="Martin F."/>
            <person name="Nordberg H.P."/>
            <person name="Cantor M.N."/>
            <person name="Hua S.X."/>
        </authorList>
    </citation>
    <scope>NUCLEOTIDE SEQUENCE [LARGE SCALE GENOMIC DNA]</scope>
    <source>
        <strain evidence="7">h7</strain>
    </source>
</reference>
<sequence length="234" mass="26386">MSLEKIPAILLVGLGIHISLTAPTLPTPKNERRIGDGPVEVNWLLRVVKAGYWICAVIELCIVLAGTTKSGSTWSKQVMALLLPNGKPPECIRLTPITTLATILVVSGAAIRYWCFREMGRNFTFHVTLLKNHKLVTTGPYSTVRHPAYTGGIFMAIGKVMWYTARGSWLRESVVYQTKLSWLLIAPVMLSIFLTIANIPRRMRVEDEILKREFGREWDEWAKAVPYRLFPGVH</sequence>
<evidence type="ECO:0000256" key="2">
    <source>
        <dbReference type="ARBA" id="ARBA00022692"/>
    </source>
</evidence>
<keyword evidence="4 5" id="KW-0472">Membrane</keyword>
<protein>
    <recommendedName>
        <fullName evidence="5">Protein-S-isoprenylcysteine O-methyltransferase</fullName>
        <ecNumber evidence="5">2.1.1.100</ecNumber>
    </recommendedName>
</protein>
<dbReference type="STRING" id="686832.A0A0C2Y1W8"/>
<comment type="caution">
    <text evidence="5">Lacks conserved residue(s) required for the propagation of feature annotation.</text>
</comment>
<proteinExistence type="inferred from homology"/>
<reference evidence="7" key="2">
    <citation type="submission" date="2015-01" db="EMBL/GenBank/DDBJ databases">
        <title>Evolutionary Origins and Diversification of the Mycorrhizal Mutualists.</title>
        <authorList>
            <consortium name="DOE Joint Genome Institute"/>
            <consortium name="Mycorrhizal Genomics Consortium"/>
            <person name="Kohler A."/>
            <person name="Kuo A."/>
            <person name="Nagy L.G."/>
            <person name="Floudas D."/>
            <person name="Copeland A."/>
            <person name="Barry K.W."/>
            <person name="Cichocki N."/>
            <person name="Veneault-Fourrey C."/>
            <person name="LaButti K."/>
            <person name="Lindquist E.A."/>
            <person name="Lipzen A."/>
            <person name="Lundell T."/>
            <person name="Morin E."/>
            <person name="Murat C."/>
            <person name="Riley R."/>
            <person name="Ohm R."/>
            <person name="Sun H."/>
            <person name="Tunlid A."/>
            <person name="Henrissat B."/>
            <person name="Grigoriev I.V."/>
            <person name="Hibbett D.S."/>
            <person name="Martin F."/>
        </authorList>
    </citation>
    <scope>NUCLEOTIDE SEQUENCE [LARGE SCALE GENOMIC DNA]</scope>
    <source>
        <strain evidence="7">h7</strain>
    </source>
</reference>
<keyword evidence="3 5" id="KW-1133">Transmembrane helix</keyword>
<dbReference type="Gene3D" id="1.20.120.1630">
    <property type="match status" value="1"/>
</dbReference>
<accession>A0A0C2Y1W8</accession>
<dbReference type="PANTHER" id="PTHR12714:SF9">
    <property type="entry name" value="PROTEIN-S-ISOPRENYLCYSTEINE O-METHYLTRANSFERASE"/>
    <property type="match status" value="1"/>
</dbReference>
<evidence type="ECO:0000313" key="7">
    <source>
        <dbReference type="Proteomes" id="UP000053424"/>
    </source>
</evidence>
<dbReference type="Proteomes" id="UP000053424">
    <property type="component" value="Unassembled WGS sequence"/>
</dbReference>
<keyword evidence="5" id="KW-0489">Methyltransferase</keyword>
<feature type="transmembrane region" description="Helical" evidence="5">
    <location>
        <begin position="50"/>
        <end position="70"/>
    </location>
</feature>
<keyword evidence="7" id="KW-1185">Reference proteome</keyword>
<comment type="subcellular location">
    <subcellularLocation>
        <location evidence="5">Endoplasmic reticulum membrane</location>
        <topology evidence="5">Multi-pass membrane protein</topology>
    </subcellularLocation>
    <subcellularLocation>
        <location evidence="1">Membrane</location>
        <topology evidence="1">Multi-pass membrane protein</topology>
    </subcellularLocation>
</comment>
<keyword evidence="5" id="KW-0808">Transferase</keyword>
<keyword evidence="5" id="KW-0256">Endoplasmic reticulum</keyword>
<dbReference type="Pfam" id="PF04140">
    <property type="entry name" value="ICMT"/>
    <property type="match status" value="1"/>
</dbReference>
<name>A0A0C2Y1W8_HEBCY</name>
<gene>
    <name evidence="6" type="ORF">M413DRAFT_443729</name>
</gene>
<evidence type="ECO:0000256" key="5">
    <source>
        <dbReference type="RuleBase" id="RU362022"/>
    </source>
</evidence>
<dbReference type="EC" id="2.1.1.100" evidence="5"/>
<comment type="catalytic activity">
    <reaction evidence="5">
        <text>[protein]-C-terminal S-[(2E,6E)-farnesyl]-L-cysteine + S-adenosyl-L-methionine = [protein]-C-terminal S-[(2E,6E)-farnesyl]-L-cysteine methyl ester + S-adenosyl-L-homocysteine</text>
        <dbReference type="Rhea" id="RHEA:21672"/>
        <dbReference type="Rhea" id="RHEA-COMP:12125"/>
        <dbReference type="Rhea" id="RHEA-COMP:12126"/>
        <dbReference type="ChEBI" id="CHEBI:57856"/>
        <dbReference type="ChEBI" id="CHEBI:59789"/>
        <dbReference type="ChEBI" id="CHEBI:90510"/>
        <dbReference type="ChEBI" id="CHEBI:90511"/>
        <dbReference type="EC" id="2.1.1.100"/>
    </reaction>
</comment>
<feature type="transmembrane region" description="Helical" evidence="5">
    <location>
        <begin position="91"/>
        <end position="114"/>
    </location>
</feature>
<evidence type="ECO:0000313" key="6">
    <source>
        <dbReference type="EMBL" id="KIM43848.1"/>
    </source>
</evidence>
<dbReference type="GO" id="GO:0005789">
    <property type="term" value="C:endoplasmic reticulum membrane"/>
    <property type="evidence" value="ECO:0007669"/>
    <property type="project" value="UniProtKB-SubCell"/>
</dbReference>